<evidence type="ECO:0000313" key="2">
    <source>
        <dbReference type="EMBL" id="CEI61156.1"/>
    </source>
</evidence>
<feature type="compositionally biased region" description="Basic and acidic residues" evidence="1">
    <location>
        <begin position="11"/>
        <end position="21"/>
    </location>
</feature>
<sequence>MNKSDEDEEERGEKVDGRAGEEEIDPEMGEEGDDVERAERKKKKQEGEGEKEEKANGGGGRWAYPVGLYNLLAAEVVVLGADEGFSHWQSDLQETVRPADVGWHWHRYWSLSSGLNWNDSGTNSADGETSLVGSVVSTVALVELQEEEEQPVRRQMLVVLMLEVMERGKKKEVVARNMQEVGDADADGQS</sequence>
<proteinExistence type="predicted"/>
<reference evidence="3" key="1">
    <citation type="submission" date="2014-10" db="EMBL/GenBank/DDBJ databases">
        <authorList>
            <person name="King R."/>
        </authorList>
    </citation>
    <scope>NUCLEOTIDE SEQUENCE [LARGE SCALE GENOMIC DNA]</scope>
    <source>
        <strain evidence="3">A3/5</strain>
    </source>
</reference>
<feature type="compositionally biased region" description="Acidic residues" evidence="1">
    <location>
        <begin position="1"/>
        <end position="10"/>
    </location>
</feature>
<feature type="compositionally biased region" description="Acidic residues" evidence="1">
    <location>
        <begin position="22"/>
        <end position="34"/>
    </location>
</feature>
<dbReference type="Proteomes" id="UP000245910">
    <property type="component" value="Chromosome II"/>
</dbReference>
<accession>A0A2L2TDS7</accession>
<name>A0A2L2TDS7_9HYPO</name>
<dbReference type="EMBL" id="LN649230">
    <property type="protein sequence ID" value="CEI61156.1"/>
    <property type="molecule type" value="Genomic_DNA"/>
</dbReference>
<feature type="compositionally biased region" description="Basic and acidic residues" evidence="1">
    <location>
        <begin position="35"/>
        <end position="55"/>
    </location>
</feature>
<organism evidence="2 3">
    <name type="scientific">Fusarium venenatum</name>
    <dbReference type="NCBI Taxonomy" id="56646"/>
    <lineage>
        <taxon>Eukaryota</taxon>
        <taxon>Fungi</taxon>
        <taxon>Dikarya</taxon>
        <taxon>Ascomycota</taxon>
        <taxon>Pezizomycotina</taxon>
        <taxon>Sordariomycetes</taxon>
        <taxon>Hypocreomycetidae</taxon>
        <taxon>Hypocreales</taxon>
        <taxon>Nectriaceae</taxon>
        <taxon>Fusarium</taxon>
    </lineage>
</organism>
<evidence type="ECO:0000313" key="3">
    <source>
        <dbReference type="Proteomes" id="UP000245910"/>
    </source>
</evidence>
<keyword evidence="3" id="KW-1185">Reference proteome</keyword>
<dbReference type="AlphaFoldDB" id="A0A2L2TDS7"/>
<evidence type="ECO:0000256" key="1">
    <source>
        <dbReference type="SAM" id="MobiDB-lite"/>
    </source>
</evidence>
<protein>
    <submittedName>
        <fullName evidence="2">Uncharacterized protein</fullName>
    </submittedName>
</protein>
<feature type="region of interest" description="Disordered" evidence="1">
    <location>
        <begin position="1"/>
        <end position="59"/>
    </location>
</feature>